<evidence type="ECO:0000313" key="2">
    <source>
        <dbReference type="Proteomes" id="UP000563151"/>
    </source>
</evidence>
<dbReference type="Proteomes" id="UP000563151">
    <property type="component" value="Unassembled WGS sequence"/>
</dbReference>
<evidence type="ECO:0000313" key="1">
    <source>
        <dbReference type="EMBL" id="MBC2398019.1"/>
    </source>
</evidence>
<comment type="caution">
    <text evidence="1">The sequence shown here is derived from an EMBL/GenBank/DDBJ whole genome shotgun (WGS) entry which is preliminary data.</text>
</comment>
<reference evidence="1 2" key="1">
    <citation type="submission" date="2020-04" db="EMBL/GenBank/DDBJ databases">
        <title>Genomic insights into acetone-butanol-ethanol (ABE) fermentation by sequencing solventogenic clostridia strains.</title>
        <authorList>
            <person name="Brown S."/>
        </authorList>
    </citation>
    <scope>NUCLEOTIDE SEQUENCE [LARGE SCALE GENOMIC DNA]</scope>
    <source>
        <strain evidence="1 2">DJ011</strain>
    </source>
</reference>
<dbReference type="RefSeq" id="WP_035149191.1">
    <property type="nucleotide sequence ID" value="NZ_JAAZWO010000009.1"/>
</dbReference>
<dbReference type="AlphaFoldDB" id="A0A923J0S1"/>
<protein>
    <submittedName>
        <fullName evidence="1">Uncharacterized protein</fullName>
    </submittedName>
</protein>
<sequence>MQGRRLIVDKTNNKTLMMWGESEIEQEKIGELICIELPVGKYNDEFNKLKNGINSIKVKSFDTCELEFELIEHIETEEEKLKEKGQN</sequence>
<proteinExistence type="predicted"/>
<organism evidence="1 2">
    <name type="scientific">Clostridium tetanomorphum</name>
    <dbReference type="NCBI Taxonomy" id="1553"/>
    <lineage>
        <taxon>Bacteria</taxon>
        <taxon>Bacillati</taxon>
        <taxon>Bacillota</taxon>
        <taxon>Clostridia</taxon>
        <taxon>Eubacteriales</taxon>
        <taxon>Clostridiaceae</taxon>
        <taxon>Clostridium</taxon>
    </lineage>
</organism>
<gene>
    <name evidence="1" type="ORF">HGG79_09550</name>
</gene>
<dbReference type="EMBL" id="JAAZWO010000009">
    <property type="protein sequence ID" value="MBC2398019.1"/>
    <property type="molecule type" value="Genomic_DNA"/>
</dbReference>
<accession>A0A923J0S1</accession>
<name>A0A923J0S1_CLOTT</name>
<keyword evidence="2" id="KW-1185">Reference proteome</keyword>